<keyword evidence="20" id="KW-0812">Transmembrane</keyword>
<keyword evidence="20" id="KW-1133">Transmembrane helix</keyword>
<dbReference type="EC" id="2.7.1.180" evidence="3 19"/>
<feature type="transmembrane region" description="Helical" evidence="20">
    <location>
        <begin position="351"/>
        <end position="372"/>
    </location>
</feature>
<dbReference type="SUPFAM" id="SSF143631">
    <property type="entry name" value="ApbE-like"/>
    <property type="match status" value="1"/>
</dbReference>
<evidence type="ECO:0000256" key="14">
    <source>
        <dbReference type="ARBA" id="ARBA00023139"/>
    </source>
</evidence>
<evidence type="ECO:0000256" key="20">
    <source>
        <dbReference type="SAM" id="Phobius"/>
    </source>
</evidence>
<dbReference type="InterPro" id="IPR024932">
    <property type="entry name" value="ApbE"/>
</dbReference>
<proteinExistence type="inferred from homology"/>
<evidence type="ECO:0000256" key="3">
    <source>
        <dbReference type="ARBA" id="ARBA00011955"/>
    </source>
</evidence>
<dbReference type="AlphaFoldDB" id="A0A3B0LZ84"/>
<evidence type="ECO:0000256" key="19">
    <source>
        <dbReference type="RuleBase" id="RU363002"/>
    </source>
</evidence>
<comment type="similarity">
    <text evidence="2 19">Belongs to the ApbE family.</text>
</comment>
<dbReference type="InterPro" id="IPR003374">
    <property type="entry name" value="ApbE-like_sf"/>
</dbReference>
<organism evidence="21">
    <name type="scientific">Arsenophonus endosymbiont of Trialeurodes vaporariorum</name>
    <dbReference type="NCBI Taxonomy" id="235567"/>
    <lineage>
        <taxon>Bacteria</taxon>
        <taxon>Pseudomonadati</taxon>
        <taxon>Pseudomonadota</taxon>
        <taxon>Gammaproteobacteria</taxon>
        <taxon>Enterobacterales</taxon>
        <taxon>Morganellaceae</taxon>
        <taxon>Arsenophonus</taxon>
    </lineage>
</organism>
<reference evidence="21" key="1">
    <citation type="submission" date="2018-04" db="EMBL/GenBank/DDBJ databases">
        <authorList>
            <person name="Go L.Y."/>
            <person name="Mitchell J.A."/>
        </authorList>
    </citation>
    <scope>NUCLEOTIDE SEQUENCE</scope>
    <source>
        <strain evidence="21">ARTV</strain>
    </source>
</reference>
<keyword evidence="10" id="KW-0732">Signal</keyword>
<dbReference type="PANTHER" id="PTHR30040">
    <property type="entry name" value="THIAMINE BIOSYNTHESIS LIPOPROTEIN APBE"/>
    <property type="match status" value="1"/>
</dbReference>
<dbReference type="InterPro" id="IPR007495">
    <property type="entry name" value="NqrM"/>
</dbReference>
<keyword evidence="6 19" id="KW-0997">Cell inner membrane</keyword>
<comment type="function">
    <text evidence="17">Flavin transferase that catalyzes the transfer of the FMN moiety of FAD and its covalent binding to the hydroxyl group of a threonine residue in a target flavoprotein such as NqrB and NqrC, two subunits of the NQR complex.</text>
</comment>
<keyword evidence="13 20" id="KW-0472">Membrane</keyword>
<sequence length="422" mass="47516">MLKNKLFNWIITLSTIFMLCGCFETEQKSIQGQTMGTYYVVKYVSESSHPFWETLRDDIDRRLEEVNNQMSTYHPKSELNQCNQFQHVNTPFPVSLAMMTVTKEAIHINKLTNGALDITIGPLVNLWGFGPAGRITKAPLEETLQLRRQWIGIDKLAIRGNSLIKKIPQLYIDLSAIAKGHGVDVIAEYLESQNIDNYMVDIGGEVRTKGHNGKGVAWRIAIEKPSDKGLEQSVQEIIEPGNMSVATSGDYRNYFEQDEVYYSHTIDPKTGRPIIHNLISITVIAPTCMMADGLSTGLNVLGAEKGMELAERLHLPVFMVVTTNKGFEERYSSAFKPYLVKKCSGVIMLKIFIATLVFFLLAFIAMSLGYIIKRKPLQESCGGLSNIGIAKVCDCRQPCELRKKRIAMEKCQKHQQINSRII</sequence>
<dbReference type="Pfam" id="PF04400">
    <property type="entry name" value="NqrM"/>
    <property type="match status" value="1"/>
</dbReference>
<evidence type="ECO:0000256" key="7">
    <source>
        <dbReference type="ARBA" id="ARBA00022630"/>
    </source>
</evidence>
<gene>
    <name evidence="21" type="primary">apbE</name>
    <name evidence="21" type="ORF">ARTV_1899</name>
</gene>
<protein>
    <recommendedName>
        <fullName evidence="4 19">FAD:protein FMN transferase</fullName>
        <ecNumber evidence="3 19">2.7.1.180</ecNumber>
    </recommendedName>
</protein>
<evidence type="ECO:0000256" key="5">
    <source>
        <dbReference type="ARBA" id="ARBA00022475"/>
    </source>
</evidence>
<evidence type="ECO:0000256" key="6">
    <source>
        <dbReference type="ARBA" id="ARBA00022519"/>
    </source>
</evidence>
<comment type="subcellular location">
    <subcellularLocation>
        <location evidence="18 19">Cell inner membrane</location>
        <topology evidence="18 19">Lipid-anchor</topology>
        <orientation evidence="18 19">Periplasmic side</orientation>
    </subcellularLocation>
</comment>
<evidence type="ECO:0000256" key="10">
    <source>
        <dbReference type="ARBA" id="ARBA00022729"/>
    </source>
</evidence>
<keyword evidence="7 19" id="KW-0285">Flavoprotein</keyword>
<keyword evidence="14" id="KW-0564">Palmitate</keyword>
<dbReference type="PANTHER" id="PTHR30040:SF2">
    <property type="entry name" value="FAD:PROTEIN FMN TRANSFERASE"/>
    <property type="match status" value="1"/>
</dbReference>
<evidence type="ECO:0000256" key="4">
    <source>
        <dbReference type="ARBA" id="ARBA00016337"/>
    </source>
</evidence>
<keyword evidence="9 19" id="KW-0479">Metal-binding</keyword>
<accession>A0A3B0LZ84</accession>
<dbReference type="FunFam" id="3.10.520.10:FF:000001">
    <property type="entry name" value="FAD:protein FMN transferase"/>
    <property type="match status" value="1"/>
</dbReference>
<evidence type="ECO:0000256" key="15">
    <source>
        <dbReference type="ARBA" id="ARBA00023288"/>
    </source>
</evidence>
<comment type="cofactor">
    <cofactor evidence="1 19">
        <name>Mg(2+)</name>
        <dbReference type="ChEBI" id="CHEBI:18420"/>
    </cofactor>
</comment>
<evidence type="ECO:0000256" key="16">
    <source>
        <dbReference type="ARBA" id="ARBA00048540"/>
    </source>
</evidence>
<dbReference type="EMBL" id="UFQR01000007">
    <property type="protein sequence ID" value="SSW95801.1"/>
    <property type="molecule type" value="Genomic_DNA"/>
</dbReference>
<name>A0A3B0LZ84_9GAMM</name>
<evidence type="ECO:0000256" key="2">
    <source>
        <dbReference type="ARBA" id="ARBA00008282"/>
    </source>
</evidence>
<evidence type="ECO:0000256" key="18">
    <source>
        <dbReference type="ARBA" id="ARBA00060485"/>
    </source>
</evidence>
<evidence type="ECO:0000256" key="8">
    <source>
        <dbReference type="ARBA" id="ARBA00022679"/>
    </source>
</evidence>
<dbReference type="GO" id="GO:0016740">
    <property type="term" value="F:transferase activity"/>
    <property type="evidence" value="ECO:0007669"/>
    <property type="project" value="UniProtKB-UniRule"/>
</dbReference>
<evidence type="ECO:0000256" key="11">
    <source>
        <dbReference type="ARBA" id="ARBA00022827"/>
    </source>
</evidence>
<keyword evidence="15 19" id="KW-0449">Lipoprotein</keyword>
<dbReference type="GO" id="GO:0005886">
    <property type="term" value="C:plasma membrane"/>
    <property type="evidence" value="ECO:0007669"/>
    <property type="project" value="UniProtKB-SubCell"/>
</dbReference>
<evidence type="ECO:0000256" key="13">
    <source>
        <dbReference type="ARBA" id="ARBA00023136"/>
    </source>
</evidence>
<evidence type="ECO:0000256" key="9">
    <source>
        <dbReference type="ARBA" id="ARBA00022723"/>
    </source>
</evidence>
<evidence type="ECO:0000313" key="21">
    <source>
        <dbReference type="EMBL" id="SSW95801.1"/>
    </source>
</evidence>
<keyword evidence="8 19" id="KW-0808">Transferase</keyword>
<comment type="catalytic activity">
    <reaction evidence="16 19">
        <text>L-threonyl-[protein] + FAD = FMN-L-threonyl-[protein] + AMP + H(+)</text>
        <dbReference type="Rhea" id="RHEA:36847"/>
        <dbReference type="Rhea" id="RHEA-COMP:11060"/>
        <dbReference type="Rhea" id="RHEA-COMP:11061"/>
        <dbReference type="ChEBI" id="CHEBI:15378"/>
        <dbReference type="ChEBI" id="CHEBI:30013"/>
        <dbReference type="ChEBI" id="CHEBI:57692"/>
        <dbReference type="ChEBI" id="CHEBI:74257"/>
        <dbReference type="ChEBI" id="CHEBI:456215"/>
        <dbReference type="EC" id="2.7.1.180"/>
    </reaction>
</comment>
<evidence type="ECO:0000256" key="1">
    <source>
        <dbReference type="ARBA" id="ARBA00001946"/>
    </source>
</evidence>
<keyword evidence="5" id="KW-1003">Cell membrane</keyword>
<evidence type="ECO:0000256" key="17">
    <source>
        <dbReference type="ARBA" id="ARBA00053908"/>
    </source>
</evidence>
<dbReference type="Gene3D" id="3.10.520.10">
    <property type="entry name" value="ApbE-like domains"/>
    <property type="match status" value="1"/>
</dbReference>
<dbReference type="Pfam" id="PF02424">
    <property type="entry name" value="ApbE"/>
    <property type="match status" value="1"/>
</dbReference>
<keyword evidence="11 19" id="KW-0274">FAD</keyword>
<keyword evidence="12 19" id="KW-0460">Magnesium</keyword>
<evidence type="ECO:0000256" key="12">
    <source>
        <dbReference type="ARBA" id="ARBA00022842"/>
    </source>
</evidence>
<dbReference type="PROSITE" id="PS51257">
    <property type="entry name" value="PROKAR_LIPOPROTEIN"/>
    <property type="match status" value="1"/>
</dbReference>
<dbReference type="GO" id="GO:0046872">
    <property type="term" value="F:metal ion binding"/>
    <property type="evidence" value="ECO:0007669"/>
    <property type="project" value="UniProtKB-UniRule"/>
</dbReference>